<proteinExistence type="predicted"/>
<name>A0A4Y3QX27_STRCI</name>
<keyword evidence="3" id="KW-1185">Reference proteome</keyword>
<comment type="caution">
    <text evidence="2">The sequence shown here is derived from an EMBL/GenBank/DDBJ whole genome shotgun (WGS) entry which is preliminary data.</text>
</comment>
<organism evidence="2 3">
    <name type="scientific">Streptomyces cacaoi</name>
    <dbReference type="NCBI Taxonomy" id="1898"/>
    <lineage>
        <taxon>Bacteria</taxon>
        <taxon>Bacillati</taxon>
        <taxon>Actinomycetota</taxon>
        <taxon>Actinomycetes</taxon>
        <taxon>Kitasatosporales</taxon>
        <taxon>Streptomycetaceae</taxon>
        <taxon>Streptomyces</taxon>
    </lineage>
</organism>
<dbReference type="Proteomes" id="UP000319210">
    <property type="component" value="Unassembled WGS sequence"/>
</dbReference>
<evidence type="ECO:0000313" key="3">
    <source>
        <dbReference type="Proteomes" id="UP000319210"/>
    </source>
</evidence>
<feature type="compositionally biased region" description="Basic and acidic residues" evidence="1">
    <location>
        <begin position="44"/>
        <end position="54"/>
    </location>
</feature>
<protein>
    <submittedName>
        <fullName evidence="2">Uncharacterized protein</fullName>
    </submittedName>
</protein>
<evidence type="ECO:0000256" key="1">
    <source>
        <dbReference type="SAM" id="MobiDB-lite"/>
    </source>
</evidence>
<accession>A0A4Y3QX27</accession>
<evidence type="ECO:0000313" key="2">
    <source>
        <dbReference type="EMBL" id="GEB49519.1"/>
    </source>
</evidence>
<dbReference type="RefSeq" id="WP_158102280.1">
    <property type="nucleotide sequence ID" value="NZ_BJMM01000007.1"/>
</dbReference>
<reference evidence="2 3" key="1">
    <citation type="submission" date="2019-06" db="EMBL/GenBank/DDBJ databases">
        <title>Whole genome shotgun sequence of Streptomyces cacaoi subsp. cacaoi NBRC 12748.</title>
        <authorList>
            <person name="Hosoyama A."/>
            <person name="Uohara A."/>
            <person name="Ohji S."/>
            <person name="Ichikawa N."/>
        </authorList>
    </citation>
    <scope>NUCLEOTIDE SEQUENCE [LARGE SCALE GENOMIC DNA]</scope>
    <source>
        <strain evidence="2 3">NBRC 12748</strain>
    </source>
</reference>
<feature type="region of interest" description="Disordered" evidence="1">
    <location>
        <begin position="1"/>
        <end position="54"/>
    </location>
</feature>
<sequence>MATEEKTKKAKRKNDDLTTTENHGSSVDLGTQENHGSTPPSVLDENHGSSEPVK</sequence>
<dbReference type="AlphaFoldDB" id="A0A4Y3QX27"/>
<dbReference type="EMBL" id="BJMM01000007">
    <property type="protein sequence ID" value="GEB49519.1"/>
    <property type="molecule type" value="Genomic_DNA"/>
</dbReference>
<gene>
    <name evidence="2" type="ORF">SCA03_20700</name>
</gene>
<feature type="compositionally biased region" description="Polar residues" evidence="1">
    <location>
        <begin position="17"/>
        <end position="40"/>
    </location>
</feature>